<dbReference type="AlphaFoldDB" id="A0A0A9H490"/>
<reference evidence="1" key="2">
    <citation type="journal article" date="2015" name="Data Brief">
        <title>Shoot transcriptome of the giant reed, Arundo donax.</title>
        <authorList>
            <person name="Barrero R.A."/>
            <person name="Guerrero F.D."/>
            <person name="Moolhuijzen P."/>
            <person name="Goolsby J.A."/>
            <person name="Tidwell J."/>
            <person name="Bellgard S.E."/>
            <person name="Bellgard M.I."/>
        </authorList>
    </citation>
    <scope>NUCLEOTIDE SEQUENCE</scope>
    <source>
        <tissue evidence="1">Shoot tissue taken approximately 20 cm above the soil surface</tissue>
    </source>
</reference>
<reference evidence="1" key="1">
    <citation type="submission" date="2014-09" db="EMBL/GenBank/DDBJ databases">
        <authorList>
            <person name="Magalhaes I.L.F."/>
            <person name="Oliveira U."/>
            <person name="Santos F.R."/>
            <person name="Vidigal T.H.D.A."/>
            <person name="Brescovit A.D."/>
            <person name="Santos A.J."/>
        </authorList>
    </citation>
    <scope>NUCLEOTIDE SEQUENCE</scope>
    <source>
        <tissue evidence="1">Shoot tissue taken approximately 20 cm above the soil surface</tissue>
    </source>
</reference>
<evidence type="ECO:0000313" key="1">
    <source>
        <dbReference type="EMBL" id="JAE30589.1"/>
    </source>
</evidence>
<accession>A0A0A9H490</accession>
<organism evidence="1">
    <name type="scientific">Arundo donax</name>
    <name type="common">Giant reed</name>
    <name type="synonym">Donax arundinaceus</name>
    <dbReference type="NCBI Taxonomy" id="35708"/>
    <lineage>
        <taxon>Eukaryota</taxon>
        <taxon>Viridiplantae</taxon>
        <taxon>Streptophyta</taxon>
        <taxon>Embryophyta</taxon>
        <taxon>Tracheophyta</taxon>
        <taxon>Spermatophyta</taxon>
        <taxon>Magnoliopsida</taxon>
        <taxon>Liliopsida</taxon>
        <taxon>Poales</taxon>
        <taxon>Poaceae</taxon>
        <taxon>PACMAD clade</taxon>
        <taxon>Arundinoideae</taxon>
        <taxon>Arundineae</taxon>
        <taxon>Arundo</taxon>
    </lineage>
</organism>
<name>A0A0A9H490_ARUDO</name>
<proteinExistence type="predicted"/>
<sequence length="49" mass="5839">MVARLPLGVNSEYQGKCVLHCQYWDDKWEYQKSHWVVGKDNYQEFGSSE</sequence>
<dbReference type="EMBL" id="GBRH01167307">
    <property type="protein sequence ID" value="JAE30589.1"/>
    <property type="molecule type" value="Transcribed_RNA"/>
</dbReference>
<protein>
    <submittedName>
        <fullName evidence="1">Uncharacterized protein</fullName>
    </submittedName>
</protein>